<dbReference type="InterPro" id="IPR002350">
    <property type="entry name" value="Kazal_dom"/>
</dbReference>
<dbReference type="GO" id="GO:0005576">
    <property type="term" value="C:extracellular region"/>
    <property type="evidence" value="ECO:0007669"/>
    <property type="project" value="TreeGrafter"/>
</dbReference>
<dbReference type="PROSITE" id="PS51465">
    <property type="entry name" value="KAZAL_2"/>
    <property type="match status" value="1"/>
</dbReference>
<dbReference type="OrthoDB" id="126772at2759"/>
<gene>
    <name evidence="5" type="ORF">DPX16_8389</name>
</gene>
<evidence type="ECO:0000259" key="4">
    <source>
        <dbReference type="PROSITE" id="PS51465"/>
    </source>
</evidence>
<sequence length="79" mass="8562">MINLNPCFSFLTQTVAVSDGARATKPQPEPIMCPMNYAPVCGSDGITYSNACELNVANMESGTEIFIVKKGRCDEDLLE</sequence>
<dbReference type="Gene3D" id="3.30.60.30">
    <property type="match status" value="1"/>
</dbReference>
<keyword evidence="2" id="KW-0722">Serine protease inhibitor</keyword>
<keyword evidence="1" id="KW-0646">Protease inhibitor</keyword>
<evidence type="ECO:0000256" key="1">
    <source>
        <dbReference type="ARBA" id="ARBA00022690"/>
    </source>
</evidence>
<reference evidence="5 6" key="1">
    <citation type="submission" date="2018-10" db="EMBL/GenBank/DDBJ databases">
        <title>Genome assembly for a Yunnan-Guizhou Plateau 3E fish, Anabarilius grahami (Regan), and its evolutionary and genetic applications.</title>
        <authorList>
            <person name="Jiang W."/>
        </authorList>
    </citation>
    <scope>NUCLEOTIDE SEQUENCE [LARGE SCALE GENOMIC DNA]</scope>
    <source>
        <strain evidence="5">AG-KIZ</strain>
        <tissue evidence="5">Muscle</tissue>
    </source>
</reference>
<dbReference type="PANTHER" id="PTHR10913:SF45">
    <property type="entry name" value="FOLLISTATIN, ISOFORM A-RELATED"/>
    <property type="match status" value="1"/>
</dbReference>
<dbReference type="InterPro" id="IPR050653">
    <property type="entry name" value="Prot_Inhib_GrowthFact_Antg"/>
</dbReference>
<keyword evidence="6" id="KW-1185">Reference proteome</keyword>
<organism evidence="5 6">
    <name type="scientific">Anabarilius grahami</name>
    <name type="common">Kanglang fish</name>
    <name type="synonym">Barilius grahami</name>
    <dbReference type="NCBI Taxonomy" id="495550"/>
    <lineage>
        <taxon>Eukaryota</taxon>
        <taxon>Metazoa</taxon>
        <taxon>Chordata</taxon>
        <taxon>Craniata</taxon>
        <taxon>Vertebrata</taxon>
        <taxon>Euteleostomi</taxon>
        <taxon>Actinopterygii</taxon>
        <taxon>Neopterygii</taxon>
        <taxon>Teleostei</taxon>
        <taxon>Ostariophysi</taxon>
        <taxon>Cypriniformes</taxon>
        <taxon>Xenocyprididae</taxon>
        <taxon>Xenocypridinae</taxon>
        <taxon>Xenocypridinae incertae sedis</taxon>
        <taxon>Anabarilius</taxon>
    </lineage>
</organism>
<proteinExistence type="predicted"/>
<dbReference type="GO" id="GO:0004867">
    <property type="term" value="F:serine-type endopeptidase inhibitor activity"/>
    <property type="evidence" value="ECO:0007669"/>
    <property type="project" value="UniProtKB-KW"/>
</dbReference>
<dbReference type="SUPFAM" id="SSF100895">
    <property type="entry name" value="Kazal-type serine protease inhibitors"/>
    <property type="match status" value="1"/>
</dbReference>
<keyword evidence="3" id="KW-1015">Disulfide bond</keyword>
<protein>
    <submittedName>
        <fullName evidence="5">PI-actitoxin-Avd5a</fullName>
    </submittedName>
</protein>
<dbReference type="SMART" id="SM00280">
    <property type="entry name" value="KAZAL"/>
    <property type="match status" value="1"/>
</dbReference>
<evidence type="ECO:0000313" key="5">
    <source>
        <dbReference type="EMBL" id="ROL55541.1"/>
    </source>
</evidence>
<dbReference type="AlphaFoldDB" id="A0A3N0ZAY5"/>
<comment type="caution">
    <text evidence="5">The sequence shown here is derived from an EMBL/GenBank/DDBJ whole genome shotgun (WGS) entry which is preliminary data.</text>
</comment>
<feature type="domain" description="Kazal-like" evidence="4">
    <location>
        <begin position="21"/>
        <end position="75"/>
    </location>
</feature>
<dbReference type="Pfam" id="PF00050">
    <property type="entry name" value="Kazal_1"/>
    <property type="match status" value="1"/>
</dbReference>
<dbReference type="PANTHER" id="PTHR10913">
    <property type="entry name" value="FOLLISTATIN-RELATED"/>
    <property type="match status" value="1"/>
</dbReference>
<dbReference type="FunFam" id="3.30.60.30:FF:000067">
    <property type="entry name" value="Thrombin inhibitor rhodniin"/>
    <property type="match status" value="1"/>
</dbReference>
<dbReference type="EMBL" id="RJVU01000233">
    <property type="protein sequence ID" value="ROL55541.1"/>
    <property type="molecule type" value="Genomic_DNA"/>
</dbReference>
<dbReference type="Proteomes" id="UP000281406">
    <property type="component" value="Unassembled WGS sequence"/>
</dbReference>
<evidence type="ECO:0000256" key="3">
    <source>
        <dbReference type="ARBA" id="ARBA00023157"/>
    </source>
</evidence>
<dbReference type="InterPro" id="IPR036058">
    <property type="entry name" value="Kazal_dom_sf"/>
</dbReference>
<accession>A0A3N0ZAY5</accession>
<evidence type="ECO:0000256" key="2">
    <source>
        <dbReference type="ARBA" id="ARBA00022900"/>
    </source>
</evidence>
<evidence type="ECO:0000313" key="6">
    <source>
        <dbReference type="Proteomes" id="UP000281406"/>
    </source>
</evidence>
<name>A0A3N0ZAY5_ANAGA</name>